<evidence type="ECO:0000259" key="14">
    <source>
        <dbReference type="PROSITE" id="PS50178"/>
    </source>
</evidence>
<sequence length="1454" mass="159534">MDDSVVVWARPKAAKEAEEYAWVRGVAAGDAVTMDDGRVELLSAMEADMDVCRGNAVSDMDDLGGLPHLNEPSMVHCLEERFAADKVYCHTGEMLLAVNPFKVIPRLYDVDVYEEMSRAGSRRPPHVFTTAHETYTALHAMHPSTGSHQNQTVLVSGESGSGKTESTKFIMQYLAVVSKSSDASGDIAEQVLQSNPILESFGNARTLRNDNSSRFGKFVKIWFAPEKHSQLRLIGTTIETYLLEKVRLVHQAPGERNFHIFYELLAAAAANPQLRDSLHLHAPVTAYAYLKDSGCFERRDHVRDGDVFQATMRAMSIVGFRDDEKASILEVVAALLHLGNMAFGLQPGGSSGGSDATMSDVASVQELRWVAALLAVDPARLRSALTKRQIKAKDEWYVVQLTLAQAEEARDAMARSVYGYLFDWIVAKVNTCIGGDAVARSDRFIGVLDIFGFESFDVNSFEQLCINYANERLQHHFIDFVLTQEQKRYTAEGIPWETLAVPHNDGCLDILEARPTGLLALLDEECNVPKGSDAGLCRKLYQIYAAHGHFAASRRDQVELAFVVRHYAGAVRYEARGFCDKNRDKPHQELFDLLSSSTNAFVALLCRPVDVLAESLAALPVMQRRKSSLVSLGLGSQFRRQLHQLLEMIAGTQPHYVRCLKPNDANRRGLFQRQRMADQLRYGGVLAAVRIARQGYAVHMPHATFVARYRLLAHGAHVDTVLAALAASALAEAWPRRPEATAWAALGLAKGKTLVFLRQATHEYLEAAVGAKLTEAAVRVQAFARMAYARGRLWRGLAALRLLQRVMRGFLARCEASRRRRRRRAVVIVQAQIRGYLRRQAWHRWKRRRACEMIQRQWRRHVAQTALARARQSAVRIQCRWRCTWARRELRARRADALSLQHAVHERNELRQRLLATRHEADAAKQRADAAERELQRMHALVRSLQQNAPTAAPTAAPPLMPLMPVRAMSEEAAPLRPELGPSDLPARAAFQLAPSEATMAPSEEPAPAGATSDRQPWLEFTALAAPPLAQPKTTDVLETMPAAAVQAAPSPMKAPIPSDVAMPPVETAAHTIEASGAPSEVPSTTSDVIQSPQAPELPPKAPMAEVPVAVTAVAAEFVASCLSHAAPARRPLAAVVQSLLSRPLPAEVVPPPADVAVAVTAPSAAPLGLLERNATYLTWASLSLDALRDRLRRGASPNEQDPAGRSLLHFAVETGNAEMVDLLLQYGADAMLPDFAAQETPVHIAAKLANMEIAGIFCRPDVYPGLDLNMPDKEGNTVLHLAAMSPRPLAAYVLELFLCFGADANAANVLGRTPVHVCALHRRDAALVERLLAFGADPNVYAIDRKTPLHVAAKRGSTETAAALVRGGASLTLPDGTGWRVESAEMALELRRHIRHPPVLVPDADAPTCMLCAYPFNFLVRRHHCRRCGIVGCSDCVVDKCCVACSQAIEGLS</sequence>
<dbReference type="Gene3D" id="1.20.5.4820">
    <property type="match status" value="1"/>
</dbReference>
<feature type="region of interest" description="Disordered" evidence="13">
    <location>
        <begin position="1076"/>
        <end position="1101"/>
    </location>
</feature>
<dbReference type="InterPro" id="IPR002110">
    <property type="entry name" value="Ankyrin_rpt"/>
</dbReference>
<comment type="similarity">
    <text evidence="11">Belongs to the TRAFAC class myosin-kinesin ATPase superfamily. Myosin family.</text>
</comment>
<dbReference type="InterPro" id="IPR027417">
    <property type="entry name" value="P-loop_NTPase"/>
</dbReference>
<dbReference type="InterPro" id="IPR001609">
    <property type="entry name" value="Myosin_head_motor_dom-like"/>
</dbReference>
<dbReference type="PROSITE" id="PS50178">
    <property type="entry name" value="ZF_FYVE"/>
    <property type="match status" value="1"/>
</dbReference>
<keyword evidence="12" id="KW-0175">Coiled coil</keyword>
<dbReference type="InterPro" id="IPR000048">
    <property type="entry name" value="IQ_motif_EF-hand-BS"/>
</dbReference>
<evidence type="ECO:0000256" key="9">
    <source>
        <dbReference type="PROSITE-ProRule" id="PRU00023"/>
    </source>
</evidence>
<dbReference type="PROSITE" id="PS51456">
    <property type="entry name" value="MYOSIN_MOTOR"/>
    <property type="match status" value="1"/>
</dbReference>
<dbReference type="SMART" id="SM00242">
    <property type="entry name" value="MYSc"/>
    <property type="match status" value="1"/>
</dbReference>
<keyword evidence="9" id="KW-0040">ANK repeat</keyword>
<evidence type="ECO:0000313" key="16">
    <source>
        <dbReference type="EMBL" id="OQR98013.1"/>
    </source>
</evidence>
<dbReference type="STRING" id="1202772.A0A1V9ZJ43"/>
<keyword evidence="1" id="KW-0479">Metal-binding</keyword>
<reference evidence="16 17" key="1">
    <citation type="journal article" date="2014" name="Genome Biol. Evol.">
        <title>The secreted proteins of Achlya hypogyna and Thraustotheca clavata identify the ancestral oomycete secretome and reveal gene acquisitions by horizontal gene transfer.</title>
        <authorList>
            <person name="Misner I."/>
            <person name="Blouin N."/>
            <person name="Leonard G."/>
            <person name="Richards T.A."/>
            <person name="Lane C.E."/>
        </authorList>
    </citation>
    <scope>NUCLEOTIDE SEQUENCE [LARGE SCALE GENOMIC DNA]</scope>
    <source>
        <strain evidence="16 17">ATCC 48635</strain>
    </source>
</reference>
<dbReference type="PROSITE" id="PS50297">
    <property type="entry name" value="ANK_REP_REGION"/>
    <property type="match status" value="4"/>
</dbReference>
<dbReference type="Pfam" id="PF01363">
    <property type="entry name" value="FYVE"/>
    <property type="match status" value="1"/>
</dbReference>
<dbReference type="InterPro" id="IPR013083">
    <property type="entry name" value="Znf_RING/FYVE/PHD"/>
</dbReference>
<comment type="caution">
    <text evidence="16">The sequence shown here is derived from an EMBL/GenBank/DDBJ whole genome shotgun (WGS) entry which is preliminary data.</text>
</comment>
<feature type="region of interest" description="Actin-binding" evidence="11">
    <location>
        <begin position="642"/>
        <end position="664"/>
    </location>
</feature>
<feature type="coiled-coil region" evidence="12">
    <location>
        <begin position="907"/>
        <end position="948"/>
    </location>
</feature>
<feature type="repeat" description="ANK" evidence="9">
    <location>
        <begin position="1311"/>
        <end position="1344"/>
    </location>
</feature>
<dbReference type="OrthoDB" id="6108017at2759"/>
<keyword evidence="4" id="KW-0862">Zinc</keyword>
<gene>
    <name evidence="16" type="ORF">ACHHYP_09269</name>
</gene>
<keyword evidence="5 11" id="KW-0067">ATP-binding</keyword>
<dbReference type="Pfam" id="PF00063">
    <property type="entry name" value="Myosin_head"/>
    <property type="match status" value="1"/>
</dbReference>
<keyword evidence="3 10" id="KW-0863">Zinc-finger</keyword>
<dbReference type="PANTHER" id="PTHR13140:SF845">
    <property type="entry name" value="MYOSIN-LIKE PROTEIN"/>
    <property type="match status" value="1"/>
</dbReference>
<dbReference type="GO" id="GO:0000146">
    <property type="term" value="F:microfilament motor activity"/>
    <property type="evidence" value="ECO:0007669"/>
    <property type="project" value="TreeGrafter"/>
</dbReference>
<feature type="repeat" description="ANK" evidence="9">
    <location>
        <begin position="1204"/>
        <end position="1236"/>
    </location>
</feature>
<dbReference type="InterPro" id="IPR011011">
    <property type="entry name" value="Znf_FYVE_PHD"/>
</dbReference>
<dbReference type="SUPFAM" id="SSF48403">
    <property type="entry name" value="Ankyrin repeat"/>
    <property type="match status" value="1"/>
</dbReference>
<protein>
    <submittedName>
        <fullName evidence="16">Myosin-like protein</fullName>
    </submittedName>
</protein>
<evidence type="ECO:0000256" key="10">
    <source>
        <dbReference type="PROSITE-ProRule" id="PRU00091"/>
    </source>
</evidence>
<dbReference type="Pfam" id="PF13857">
    <property type="entry name" value="Ank_5"/>
    <property type="match status" value="1"/>
</dbReference>
<dbReference type="PRINTS" id="PR00193">
    <property type="entry name" value="MYOSINHEAVY"/>
</dbReference>
<dbReference type="InterPro" id="IPR000306">
    <property type="entry name" value="Znf_FYVE"/>
</dbReference>
<evidence type="ECO:0000256" key="7">
    <source>
        <dbReference type="ARBA" id="ARBA00023175"/>
    </source>
</evidence>
<dbReference type="Gene3D" id="1.25.40.20">
    <property type="entry name" value="Ankyrin repeat-containing domain"/>
    <property type="match status" value="1"/>
</dbReference>
<dbReference type="Gene3D" id="1.10.10.820">
    <property type="match status" value="1"/>
</dbReference>
<evidence type="ECO:0000259" key="15">
    <source>
        <dbReference type="PROSITE" id="PS51456"/>
    </source>
</evidence>
<feature type="domain" description="Myosin motor" evidence="15">
    <location>
        <begin position="58"/>
        <end position="770"/>
    </location>
</feature>
<proteinExistence type="inferred from homology"/>
<evidence type="ECO:0000313" key="17">
    <source>
        <dbReference type="Proteomes" id="UP000243579"/>
    </source>
</evidence>
<dbReference type="GO" id="GO:0016459">
    <property type="term" value="C:myosin complex"/>
    <property type="evidence" value="ECO:0007669"/>
    <property type="project" value="UniProtKB-KW"/>
</dbReference>
<dbReference type="InterPro" id="IPR036961">
    <property type="entry name" value="Kinesin_motor_dom_sf"/>
</dbReference>
<keyword evidence="8 11" id="KW-0009">Actin-binding</keyword>
<dbReference type="GO" id="GO:0007015">
    <property type="term" value="P:actin filament organization"/>
    <property type="evidence" value="ECO:0007669"/>
    <property type="project" value="TreeGrafter"/>
</dbReference>
<keyword evidence="17" id="KW-1185">Reference proteome</keyword>
<dbReference type="EMBL" id="JNBR01000091">
    <property type="protein sequence ID" value="OQR98013.1"/>
    <property type="molecule type" value="Genomic_DNA"/>
</dbReference>
<dbReference type="SMART" id="SM00064">
    <property type="entry name" value="FYVE"/>
    <property type="match status" value="1"/>
</dbReference>
<dbReference type="GO" id="GO:0008270">
    <property type="term" value="F:zinc ion binding"/>
    <property type="evidence" value="ECO:0007669"/>
    <property type="project" value="UniProtKB-KW"/>
</dbReference>
<dbReference type="GO" id="GO:0005524">
    <property type="term" value="F:ATP binding"/>
    <property type="evidence" value="ECO:0007669"/>
    <property type="project" value="UniProtKB-UniRule"/>
</dbReference>
<dbReference type="Pfam" id="PF12796">
    <property type="entry name" value="Ank_2"/>
    <property type="match status" value="1"/>
</dbReference>
<dbReference type="GO" id="GO:0016020">
    <property type="term" value="C:membrane"/>
    <property type="evidence" value="ECO:0007669"/>
    <property type="project" value="TreeGrafter"/>
</dbReference>
<evidence type="ECO:0000256" key="5">
    <source>
        <dbReference type="ARBA" id="ARBA00022840"/>
    </source>
</evidence>
<dbReference type="InterPro" id="IPR036770">
    <property type="entry name" value="Ankyrin_rpt-contain_sf"/>
</dbReference>
<dbReference type="Gene3D" id="1.20.58.530">
    <property type="match status" value="1"/>
</dbReference>
<dbReference type="GO" id="GO:0051015">
    <property type="term" value="F:actin filament binding"/>
    <property type="evidence" value="ECO:0007669"/>
    <property type="project" value="TreeGrafter"/>
</dbReference>
<feature type="repeat" description="ANK" evidence="9">
    <location>
        <begin position="1275"/>
        <end position="1310"/>
    </location>
</feature>
<evidence type="ECO:0000256" key="4">
    <source>
        <dbReference type="ARBA" id="ARBA00022833"/>
    </source>
</evidence>
<evidence type="ECO:0000256" key="1">
    <source>
        <dbReference type="ARBA" id="ARBA00022723"/>
    </source>
</evidence>
<evidence type="ECO:0000256" key="2">
    <source>
        <dbReference type="ARBA" id="ARBA00022741"/>
    </source>
</evidence>
<dbReference type="Gene3D" id="1.20.120.720">
    <property type="entry name" value="Myosin VI head, motor domain, U50 subdomain"/>
    <property type="match status" value="1"/>
</dbReference>
<dbReference type="PROSITE" id="PS50088">
    <property type="entry name" value="ANK_REPEAT"/>
    <property type="match status" value="4"/>
</dbReference>
<dbReference type="SUPFAM" id="SSF52540">
    <property type="entry name" value="P-loop containing nucleoside triphosphate hydrolases"/>
    <property type="match status" value="1"/>
</dbReference>
<evidence type="ECO:0000256" key="11">
    <source>
        <dbReference type="PROSITE-ProRule" id="PRU00782"/>
    </source>
</evidence>
<dbReference type="GO" id="GO:0005737">
    <property type="term" value="C:cytoplasm"/>
    <property type="evidence" value="ECO:0007669"/>
    <property type="project" value="TreeGrafter"/>
</dbReference>
<dbReference type="PROSITE" id="PS50096">
    <property type="entry name" value="IQ"/>
    <property type="match status" value="4"/>
</dbReference>
<organism evidence="16 17">
    <name type="scientific">Achlya hypogyna</name>
    <name type="common">Oomycete</name>
    <name type="synonym">Protoachlya hypogyna</name>
    <dbReference type="NCBI Taxonomy" id="1202772"/>
    <lineage>
        <taxon>Eukaryota</taxon>
        <taxon>Sar</taxon>
        <taxon>Stramenopiles</taxon>
        <taxon>Oomycota</taxon>
        <taxon>Saprolegniomycetes</taxon>
        <taxon>Saprolegniales</taxon>
        <taxon>Achlyaceae</taxon>
        <taxon>Achlya</taxon>
    </lineage>
</organism>
<keyword evidence="6 11" id="KW-0518">Myosin</keyword>
<dbReference type="SMART" id="SM00248">
    <property type="entry name" value="ANK"/>
    <property type="match status" value="5"/>
</dbReference>
<name>A0A1V9ZJ43_ACHHY</name>
<accession>A0A1V9ZJ43</accession>
<keyword evidence="7 11" id="KW-0505">Motor protein</keyword>
<evidence type="ECO:0000256" key="8">
    <source>
        <dbReference type="ARBA" id="ARBA00023203"/>
    </source>
</evidence>
<evidence type="ECO:0000256" key="13">
    <source>
        <dbReference type="SAM" id="MobiDB-lite"/>
    </source>
</evidence>
<dbReference type="Proteomes" id="UP000243579">
    <property type="component" value="Unassembled WGS sequence"/>
</dbReference>
<dbReference type="InterPro" id="IPR017455">
    <property type="entry name" value="Znf_FYVE-rel"/>
</dbReference>
<feature type="compositionally biased region" description="Polar residues" evidence="13">
    <location>
        <begin position="1082"/>
        <end position="1094"/>
    </location>
</feature>
<feature type="repeat" description="ANK" evidence="9">
    <location>
        <begin position="1345"/>
        <end position="1377"/>
    </location>
</feature>
<feature type="domain" description="FYVE-type" evidence="14">
    <location>
        <begin position="1404"/>
        <end position="1437"/>
    </location>
</feature>
<dbReference type="Gene3D" id="3.40.850.10">
    <property type="entry name" value="Kinesin motor domain"/>
    <property type="match status" value="1"/>
</dbReference>
<feature type="binding site" evidence="11">
    <location>
        <begin position="157"/>
        <end position="164"/>
    </location>
    <ligand>
        <name>ATP</name>
        <dbReference type="ChEBI" id="CHEBI:30616"/>
    </ligand>
</feature>
<dbReference type="PANTHER" id="PTHR13140">
    <property type="entry name" value="MYOSIN"/>
    <property type="match status" value="1"/>
</dbReference>
<dbReference type="SMART" id="SM00015">
    <property type="entry name" value="IQ"/>
    <property type="match status" value="5"/>
</dbReference>
<dbReference type="SUPFAM" id="SSF57903">
    <property type="entry name" value="FYVE/PHD zinc finger"/>
    <property type="match status" value="1"/>
</dbReference>
<evidence type="ECO:0000256" key="6">
    <source>
        <dbReference type="ARBA" id="ARBA00023123"/>
    </source>
</evidence>
<evidence type="ECO:0000256" key="3">
    <source>
        <dbReference type="ARBA" id="ARBA00022771"/>
    </source>
</evidence>
<dbReference type="Gene3D" id="3.30.40.10">
    <property type="entry name" value="Zinc/RING finger domain, C3HC4 (zinc finger)"/>
    <property type="match status" value="1"/>
</dbReference>
<dbReference type="FunFam" id="1.10.10.820:FF:000001">
    <property type="entry name" value="Myosin heavy chain"/>
    <property type="match status" value="1"/>
</dbReference>
<evidence type="ECO:0000256" key="12">
    <source>
        <dbReference type="SAM" id="Coils"/>
    </source>
</evidence>
<keyword evidence="2 11" id="KW-0547">Nucleotide-binding</keyword>